<dbReference type="InterPro" id="IPR036388">
    <property type="entry name" value="WH-like_DNA-bd_sf"/>
</dbReference>
<dbReference type="PANTHER" id="PTHR16305">
    <property type="entry name" value="TESTICULAR SOLUBLE ADENYLYL CYCLASE"/>
    <property type="match status" value="1"/>
</dbReference>
<dbReference type="Pfam" id="PF00196">
    <property type="entry name" value="GerE"/>
    <property type="match status" value="1"/>
</dbReference>
<dbReference type="RefSeq" id="WP_132214971.1">
    <property type="nucleotide sequence ID" value="NZ_SLWN01000019.1"/>
</dbReference>
<feature type="region of interest" description="Disordered" evidence="3">
    <location>
        <begin position="941"/>
        <end position="967"/>
    </location>
</feature>
<keyword evidence="6" id="KW-1185">Reference proteome</keyword>
<organism evidence="5 6">
    <name type="scientific">Kribbella steppae</name>
    <dbReference type="NCBI Taxonomy" id="2512223"/>
    <lineage>
        <taxon>Bacteria</taxon>
        <taxon>Bacillati</taxon>
        <taxon>Actinomycetota</taxon>
        <taxon>Actinomycetes</taxon>
        <taxon>Propionibacteriales</taxon>
        <taxon>Kribbellaceae</taxon>
        <taxon>Kribbella</taxon>
    </lineage>
</organism>
<dbReference type="PROSITE" id="PS50043">
    <property type="entry name" value="HTH_LUXR_2"/>
    <property type="match status" value="1"/>
</dbReference>
<dbReference type="Gene3D" id="1.10.10.10">
    <property type="entry name" value="Winged helix-like DNA-binding domain superfamily/Winged helix DNA-binding domain"/>
    <property type="match status" value="1"/>
</dbReference>
<feature type="domain" description="HTH luxR-type" evidence="4">
    <location>
        <begin position="880"/>
        <end position="945"/>
    </location>
</feature>
<evidence type="ECO:0000256" key="2">
    <source>
        <dbReference type="ARBA" id="ARBA00022840"/>
    </source>
</evidence>
<dbReference type="GO" id="GO:0005524">
    <property type="term" value="F:ATP binding"/>
    <property type="evidence" value="ECO:0007669"/>
    <property type="project" value="UniProtKB-KW"/>
</dbReference>
<gene>
    <name evidence="5" type="ORF">EV652_11918</name>
</gene>
<dbReference type="GO" id="GO:0006355">
    <property type="term" value="P:regulation of DNA-templated transcription"/>
    <property type="evidence" value="ECO:0007669"/>
    <property type="project" value="InterPro"/>
</dbReference>
<dbReference type="Pfam" id="PF13191">
    <property type="entry name" value="AAA_16"/>
    <property type="match status" value="1"/>
</dbReference>
<dbReference type="InterPro" id="IPR027417">
    <property type="entry name" value="P-loop_NTPase"/>
</dbReference>
<dbReference type="PANTHER" id="PTHR16305:SF35">
    <property type="entry name" value="TRANSCRIPTIONAL ACTIVATOR DOMAIN"/>
    <property type="match status" value="1"/>
</dbReference>
<dbReference type="PRINTS" id="PR00038">
    <property type="entry name" value="HTHLUXR"/>
</dbReference>
<dbReference type="PROSITE" id="PS00622">
    <property type="entry name" value="HTH_LUXR_1"/>
    <property type="match status" value="1"/>
</dbReference>
<evidence type="ECO:0000259" key="4">
    <source>
        <dbReference type="PROSITE" id="PS50043"/>
    </source>
</evidence>
<dbReference type="SUPFAM" id="SSF52540">
    <property type="entry name" value="P-loop containing nucleoside triphosphate hydrolases"/>
    <property type="match status" value="1"/>
</dbReference>
<reference evidence="5 6" key="1">
    <citation type="journal article" date="2015" name="Stand. Genomic Sci.">
        <title>Genomic Encyclopedia of Bacterial and Archaeal Type Strains, Phase III: the genomes of soil and plant-associated and newly described type strains.</title>
        <authorList>
            <person name="Whitman W.B."/>
            <person name="Woyke T."/>
            <person name="Klenk H.P."/>
            <person name="Zhou Y."/>
            <person name="Lilburn T.G."/>
            <person name="Beck B.J."/>
            <person name="De Vos P."/>
            <person name="Vandamme P."/>
            <person name="Eisen J.A."/>
            <person name="Garrity G."/>
            <person name="Hugenholtz P."/>
            <person name="Kyrpides N.C."/>
        </authorList>
    </citation>
    <scope>NUCLEOTIDE SEQUENCE [LARGE SCALE GENOMIC DNA]</scope>
    <source>
        <strain evidence="5 6">VKM Ac-2572</strain>
    </source>
</reference>
<dbReference type="SMART" id="SM00421">
    <property type="entry name" value="HTH_LUXR"/>
    <property type="match status" value="1"/>
</dbReference>
<dbReference type="CDD" id="cd06170">
    <property type="entry name" value="LuxR_C_like"/>
    <property type="match status" value="1"/>
</dbReference>
<dbReference type="AlphaFoldDB" id="A0A4R2GYY2"/>
<dbReference type="InterPro" id="IPR000792">
    <property type="entry name" value="Tscrpt_reg_LuxR_C"/>
</dbReference>
<dbReference type="GO" id="GO:0003677">
    <property type="term" value="F:DNA binding"/>
    <property type="evidence" value="ECO:0007669"/>
    <property type="project" value="InterPro"/>
</dbReference>
<dbReference type="GO" id="GO:0005737">
    <property type="term" value="C:cytoplasm"/>
    <property type="evidence" value="ECO:0007669"/>
    <property type="project" value="TreeGrafter"/>
</dbReference>
<sequence length="967" mass="103860">MALRPAAGLVGRDRELDVIGELLRALQRGAAATLLVEGEAGVGKTRLVQALADLAHAEGLTVLRGNAHPFERTRPFGAVADALELRRRSSDPLRSAIAGLLVGGAEGQTGVDGTADLRFRVVEEVVDLVETACAETPVVLILEDLHWADDSSLLAFRSIAHVLSHVPLILVGTLRPAPRSRELDELLDDCVSAGARMVSLRSLPAHDVEALVQAQLGLPPGPLLTSMLVKAGGNPLWLVEILRSLSIEGWLRRSSGFAEATADELPGSLRDLVLRRLGYLPTGTLELLQAASVLGDAVSIHDLAVVRRRPATEVVADLEEAFRSRLLDEHRDAVVFRHQLVQQAIYEDLPVPARRALHRDAAGAFAEAGADLSTVASHLMRGADRGDLEAVRWLRQAAADAAARGPSVTVDLLRRAVELLPLGHPDADLVTAELAEALQRAGLVDEASAVAEAVLDRPHRPEVDVPLRLTLVSSLSLQNRAPELIDRAESALQSSVLRPSDQALVLTQASYGRTFSGDFVGAEQTARRAFGIAESAGSVEMIVWSLAALSVAVKAQGRYSEALESTQRALALTFDPVDHGARLRHPHFFHGMALADSDRLGEARSAYLRAIEESEEFGSAWLLTDMFLLAAEERFLVGEWDDAAAELESGVRLAQQHGQRISINQSKAYQAVMAMARGDVAGARSALADVEEQLTADQPSYGVELVGFAASMVAEAEGEPARAHDMLLRCWNRDVEREVRYYHRYLAPPLVRLSLALDHGDLARRVVEAVEAGAILAPDVASVQAAAQRCRGLLDDDPAPLLQAVELARRSDRLLDHAGACEDAASVVARSGHESDAKDLLSEAQSRYDTVDATAWLARVGAGLRHLGVRQGARGPRRRPDAGWDSLTPSELAVSRLVAEGLTNREVGRRLHISPHTVNTHLRHVFQKLSVSTRAELAGKVARSSAGGNEITHSSDVSPGPDVEAGH</sequence>
<proteinExistence type="predicted"/>
<dbReference type="SUPFAM" id="SSF48452">
    <property type="entry name" value="TPR-like"/>
    <property type="match status" value="1"/>
</dbReference>
<keyword evidence="2" id="KW-0067">ATP-binding</keyword>
<dbReference type="InterPro" id="IPR041664">
    <property type="entry name" value="AAA_16"/>
</dbReference>
<keyword evidence="1" id="KW-0547">Nucleotide-binding</keyword>
<dbReference type="InterPro" id="IPR016032">
    <property type="entry name" value="Sig_transdc_resp-reg_C-effctor"/>
</dbReference>
<dbReference type="GO" id="GO:0004016">
    <property type="term" value="F:adenylate cyclase activity"/>
    <property type="evidence" value="ECO:0007669"/>
    <property type="project" value="TreeGrafter"/>
</dbReference>
<evidence type="ECO:0000313" key="5">
    <source>
        <dbReference type="EMBL" id="TCO16829.1"/>
    </source>
</evidence>
<protein>
    <submittedName>
        <fullName evidence="5">Putative ATPase</fullName>
    </submittedName>
</protein>
<evidence type="ECO:0000313" key="6">
    <source>
        <dbReference type="Proteomes" id="UP000294508"/>
    </source>
</evidence>
<dbReference type="Gene3D" id="1.25.40.10">
    <property type="entry name" value="Tetratricopeptide repeat domain"/>
    <property type="match status" value="1"/>
</dbReference>
<dbReference type="Proteomes" id="UP000294508">
    <property type="component" value="Unassembled WGS sequence"/>
</dbReference>
<dbReference type="OrthoDB" id="5476461at2"/>
<dbReference type="InterPro" id="IPR011990">
    <property type="entry name" value="TPR-like_helical_dom_sf"/>
</dbReference>
<evidence type="ECO:0000256" key="1">
    <source>
        <dbReference type="ARBA" id="ARBA00022741"/>
    </source>
</evidence>
<evidence type="ECO:0000256" key="3">
    <source>
        <dbReference type="SAM" id="MobiDB-lite"/>
    </source>
</evidence>
<name>A0A4R2GYY2_9ACTN</name>
<dbReference type="EMBL" id="SLWN01000019">
    <property type="protein sequence ID" value="TCO16829.1"/>
    <property type="molecule type" value="Genomic_DNA"/>
</dbReference>
<dbReference type="Gene3D" id="3.40.50.300">
    <property type="entry name" value="P-loop containing nucleotide triphosphate hydrolases"/>
    <property type="match status" value="1"/>
</dbReference>
<comment type="caution">
    <text evidence="5">The sequence shown here is derived from an EMBL/GenBank/DDBJ whole genome shotgun (WGS) entry which is preliminary data.</text>
</comment>
<dbReference type="SUPFAM" id="SSF46894">
    <property type="entry name" value="C-terminal effector domain of the bipartite response regulators"/>
    <property type="match status" value="1"/>
</dbReference>
<accession>A0A4R2GYY2</accession>